<dbReference type="Proteomes" id="UP001054252">
    <property type="component" value="Unassembled WGS sequence"/>
</dbReference>
<protein>
    <submittedName>
        <fullName evidence="1">Uncharacterized protein</fullName>
    </submittedName>
</protein>
<sequence length="156" mass="17828">MLWAENPQARSGRLWWRLSRASGYPRTKEEENKEVREGSLRDNGIFKQRSRLNGGGFLNSSSIFRFGETLDLEFVNLKFEFRFIVSWSFRVFVQVASEVSSDAGGETINSDNGRKVPPRRTVSTATWHTWQFPIHSSPTAPFIGFTILLHASNSKD</sequence>
<evidence type="ECO:0000313" key="1">
    <source>
        <dbReference type="EMBL" id="GKV17257.1"/>
    </source>
</evidence>
<dbReference type="EMBL" id="BPVZ01000047">
    <property type="protein sequence ID" value="GKV17257.1"/>
    <property type="molecule type" value="Genomic_DNA"/>
</dbReference>
<dbReference type="AlphaFoldDB" id="A0AAV5K0U0"/>
<accession>A0AAV5K0U0</accession>
<keyword evidence="2" id="KW-1185">Reference proteome</keyword>
<gene>
    <name evidence="1" type="ORF">SLEP1_g27788</name>
</gene>
<evidence type="ECO:0000313" key="2">
    <source>
        <dbReference type="Proteomes" id="UP001054252"/>
    </source>
</evidence>
<organism evidence="1 2">
    <name type="scientific">Rubroshorea leprosula</name>
    <dbReference type="NCBI Taxonomy" id="152421"/>
    <lineage>
        <taxon>Eukaryota</taxon>
        <taxon>Viridiplantae</taxon>
        <taxon>Streptophyta</taxon>
        <taxon>Embryophyta</taxon>
        <taxon>Tracheophyta</taxon>
        <taxon>Spermatophyta</taxon>
        <taxon>Magnoliopsida</taxon>
        <taxon>eudicotyledons</taxon>
        <taxon>Gunneridae</taxon>
        <taxon>Pentapetalae</taxon>
        <taxon>rosids</taxon>
        <taxon>malvids</taxon>
        <taxon>Malvales</taxon>
        <taxon>Dipterocarpaceae</taxon>
        <taxon>Rubroshorea</taxon>
    </lineage>
</organism>
<reference evidence="1 2" key="1">
    <citation type="journal article" date="2021" name="Commun. Biol.">
        <title>The genome of Shorea leprosula (Dipterocarpaceae) highlights the ecological relevance of drought in aseasonal tropical rainforests.</title>
        <authorList>
            <person name="Ng K.K.S."/>
            <person name="Kobayashi M.J."/>
            <person name="Fawcett J.A."/>
            <person name="Hatakeyama M."/>
            <person name="Paape T."/>
            <person name="Ng C.H."/>
            <person name="Ang C.C."/>
            <person name="Tnah L.H."/>
            <person name="Lee C.T."/>
            <person name="Nishiyama T."/>
            <person name="Sese J."/>
            <person name="O'Brien M.J."/>
            <person name="Copetti D."/>
            <person name="Mohd Noor M.I."/>
            <person name="Ong R.C."/>
            <person name="Putra M."/>
            <person name="Sireger I.Z."/>
            <person name="Indrioko S."/>
            <person name="Kosugi Y."/>
            <person name="Izuno A."/>
            <person name="Isagi Y."/>
            <person name="Lee S.L."/>
            <person name="Shimizu K.K."/>
        </authorList>
    </citation>
    <scope>NUCLEOTIDE SEQUENCE [LARGE SCALE GENOMIC DNA]</scope>
    <source>
        <strain evidence="1">214</strain>
    </source>
</reference>
<comment type="caution">
    <text evidence="1">The sequence shown here is derived from an EMBL/GenBank/DDBJ whole genome shotgun (WGS) entry which is preliminary data.</text>
</comment>
<proteinExistence type="predicted"/>
<name>A0AAV5K0U0_9ROSI</name>